<reference evidence="5 6" key="1">
    <citation type="journal article" date="2015" name="Proc. Natl. Acad. Sci. U.S.A.">
        <title>The resurrection genome of Boea hygrometrica: A blueprint for survival of dehydration.</title>
        <authorList>
            <person name="Xiao L."/>
            <person name="Yang G."/>
            <person name="Zhang L."/>
            <person name="Yang X."/>
            <person name="Zhao S."/>
            <person name="Ji Z."/>
            <person name="Zhou Q."/>
            <person name="Hu M."/>
            <person name="Wang Y."/>
            <person name="Chen M."/>
            <person name="Xu Y."/>
            <person name="Jin H."/>
            <person name="Xiao X."/>
            <person name="Hu G."/>
            <person name="Bao F."/>
            <person name="Hu Y."/>
            <person name="Wan P."/>
            <person name="Li L."/>
            <person name="Deng X."/>
            <person name="Kuang T."/>
            <person name="Xiang C."/>
            <person name="Zhu J.K."/>
            <person name="Oliver M.J."/>
            <person name="He Y."/>
        </authorList>
    </citation>
    <scope>NUCLEOTIDE SEQUENCE [LARGE SCALE GENOMIC DNA]</scope>
    <source>
        <strain evidence="6">cv. XS01</strain>
    </source>
</reference>
<dbReference type="Proteomes" id="UP000250235">
    <property type="component" value="Unassembled WGS sequence"/>
</dbReference>
<dbReference type="GO" id="GO:0098542">
    <property type="term" value="P:defense response to other organism"/>
    <property type="evidence" value="ECO:0007669"/>
    <property type="project" value="InterPro"/>
</dbReference>
<feature type="region of interest" description="Disordered" evidence="3">
    <location>
        <begin position="1"/>
        <end position="135"/>
    </location>
</feature>
<evidence type="ECO:0000256" key="3">
    <source>
        <dbReference type="SAM" id="MobiDB-lite"/>
    </source>
</evidence>
<evidence type="ECO:0000256" key="2">
    <source>
        <dbReference type="ARBA" id="ARBA00023136"/>
    </source>
</evidence>
<dbReference type="InterPro" id="IPR044839">
    <property type="entry name" value="NDR1-like"/>
</dbReference>
<dbReference type="PANTHER" id="PTHR31234">
    <property type="entry name" value="LATE EMBRYOGENESIS ABUNDANT (LEA) HYDROXYPROLINE-RICH GLYCOPROTEIN FAMILY"/>
    <property type="match status" value="1"/>
</dbReference>
<gene>
    <name evidence="5" type="ORF">F511_12424</name>
</gene>
<evidence type="ECO:0000256" key="1">
    <source>
        <dbReference type="ARBA" id="ARBA00004370"/>
    </source>
</evidence>
<keyword evidence="2 4" id="KW-0472">Membrane</keyword>
<dbReference type="EMBL" id="KV000740">
    <property type="protein sequence ID" value="KZV40029.1"/>
    <property type="molecule type" value="Genomic_DNA"/>
</dbReference>
<proteinExistence type="predicted"/>
<dbReference type="GO" id="GO:0005886">
    <property type="term" value="C:plasma membrane"/>
    <property type="evidence" value="ECO:0007669"/>
    <property type="project" value="TreeGrafter"/>
</dbReference>
<dbReference type="PANTHER" id="PTHR31234:SF42">
    <property type="entry name" value="LATE EMBRYOGENESIS ABUNDANT (LEA) HYDROXYPROLINE-RICH GLYCOPROTEIN FAMILY"/>
    <property type="match status" value="1"/>
</dbReference>
<keyword evidence="6" id="KW-1185">Reference proteome</keyword>
<name>A0A2Z7BZW6_9LAMI</name>
<feature type="compositionally biased region" description="Pro residues" evidence="3">
    <location>
        <begin position="57"/>
        <end position="79"/>
    </location>
</feature>
<accession>A0A2Z7BZW6</accession>
<evidence type="ECO:0000313" key="5">
    <source>
        <dbReference type="EMBL" id="KZV40029.1"/>
    </source>
</evidence>
<evidence type="ECO:0008006" key="7">
    <source>
        <dbReference type="Google" id="ProtNLM"/>
    </source>
</evidence>
<feature type="transmembrane region" description="Helical" evidence="4">
    <location>
        <begin position="140"/>
        <end position="169"/>
    </location>
</feature>
<dbReference type="AlphaFoldDB" id="A0A2Z7BZW6"/>
<sequence>MFRQQETNPHFLPRQNDPILEFPTQSRHPQHEQQPPPRRATRTRERTSHSPISPRRPTQPPPSYHAEPPPPYHVEPPPQRSSHHTSPAGISPAHHPTPQATPPPHHTEAPPQTNYTTQTSRRSHRSSLLRGPPSQKTRPLAWLIAAFCALFWIIVIVGGLIILIVYLLFRPRSPKFDISASGFNGAYLDMGYLLNADITLLANFSNPNTKVNVDFSYAILDLYFEKDFIATRYVEPFSLMRSESRFANVHFMVSQVRLSMGHRMELKRQIDSGRVSFGVEGLFRTKSRLGGFFQYSYWLYAHCQITVTGPPTGILLEKKCVTKR</sequence>
<organism evidence="5 6">
    <name type="scientific">Dorcoceras hygrometricum</name>
    <dbReference type="NCBI Taxonomy" id="472368"/>
    <lineage>
        <taxon>Eukaryota</taxon>
        <taxon>Viridiplantae</taxon>
        <taxon>Streptophyta</taxon>
        <taxon>Embryophyta</taxon>
        <taxon>Tracheophyta</taxon>
        <taxon>Spermatophyta</taxon>
        <taxon>Magnoliopsida</taxon>
        <taxon>eudicotyledons</taxon>
        <taxon>Gunneridae</taxon>
        <taxon>Pentapetalae</taxon>
        <taxon>asterids</taxon>
        <taxon>lamiids</taxon>
        <taxon>Lamiales</taxon>
        <taxon>Gesneriaceae</taxon>
        <taxon>Didymocarpoideae</taxon>
        <taxon>Trichosporeae</taxon>
        <taxon>Loxocarpinae</taxon>
        <taxon>Dorcoceras</taxon>
    </lineage>
</organism>
<keyword evidence="4" id="KW-0812">Transmembrane</keyword>
<keyword evidence="4" id="KW-1133">Transmembrane helix</keyword>
<evidence type="ECO:0000256" key="4">
    <source>
        <dbReference type="SAM" id="Phobius"/>
    </source>
</evidence>
<comment type="subcellular location">
    <subcellularLocation>
        <location evidence="1">Membrane</location>
    </subcellularLocation>
</comment>
<dbReference type="OrthoDB" id="1924574at2759"/>
<evidence type="ECO:0000313" key="6">
    <source>
        <dbReference type="Proteomes" id="UP000250235"/>
    </source>
</evidence>
<protein>
    <recommendedName>
        <fullName evidence="7">Late embryogenesis abundant protein LEA-2 subgroup domain-containing protein</fullName>
    </recommendedName>
</protein>